<gene>
    <name evidence="2" type="primary">LOC108039009</name>
</gene>
<evidence type="ECO:0000313" key="2">
    <source>
        <dbReference type="RefSeq" id="XP_016971395.1"/>
    </source>
</evidence>
<dbReference type="Pfam" id="PF02448">
    <property type="entry name" value="L71"/>
    <property type="match status" value="1"/>
</dbReference>
<dbReference type="InterPro" id="IPR003475">
    <property type="entry name" value="Insect_Unk"/>
</dbReference>
<feature type="signal peptide" evidence="1">
    <location>
        <begin position="1"/>
        <end position="19"/>
    </location>
</feature>
<accession>A0A6P4E0C1</accession>
<dbReference type="RefSeq" id="XP_016971395.2">
    <property type="nucleotide sequence ID" value="XM_017115906.2"/>
</dbReference>
<proteinExistence type="predicted"/>
<organism evidence="2">
    <name type="scientific">Drosophila rhopaloa</name>
    <name type="common">Fruit fly</name>
    <dbReference type="NCBI Taxonomy" id="1041015"/>
    <lineage>
        <taxon>Eukaryota</taxon>
        <taxon>Metazoa</taxon>
        <taxon>Ecdysozoa</taxon>
        <taxon>Arthropoda</taxon>
        <taxon>Hexapoda</taxon>
        <taxon>Insecta</taxon>
        <taxon>Pterygota</taxon>
        <taxon>Neoptera</taxon>
        <taxon>Endopterygota</taxon>
        <taxon>Diptera</taxon>
        <taxon>Brachycera</taxon>
        <taxon>Muscomorpha</taxon>
        <taxon>Ephydroidea</taxon>
        <taxon>Drosophilidae</taxon>
        <taxon>Drosophila</taxon>
        <taxon>Sophophora</taxon>
    </lineage>
</organism>
<name>A0A6P4E0C1_DRORH</name>
<reference evidence="2" key="1">
    <citation type="submission" date="2025-08" db="UniProtKB">
        <authorList>
            <consortium name="RefSeq"/>
        </authorList>
    </citation>
    <scope>IDENTIFICATION</scope>
</reference>
<dbReference type="OrthoDB" id="7981046at2759"/>
<dbReference type="AlphaFoldDB" id="A0A6P4E0C1"/>
<keyword evidence="1" id="KW-0732">Signal</keyword>
<dbReference type="RefSeq" id="XP_016971395.1">
    <property type="nucleotide sequence ID" value="XM_017115906.1"/>
</dbReference>
<feature type="chain" id="PRO_5027545137" evidence="1">
    <location>
        <begin position="20"/>
        <end position="98"/>
    </location>
</feature>
<protein>
    <submittedName>
        <fullName evidence="2">Uncharacterized protein LOC108039009</fullName>
    </submittedName>
</protein>
<evidence type="ECO:0000256" key="1">
    <source>
        <dbReference type="SAM" id="SignalP"/>
    </source>
</evidence>
<sequence>MSKIILFIAFICLCVAVQAQDREICRRIRERCDSRAERNGRTNDVSDIFNENCRRLDRRWRNISRCELTWATCQLTLERCETLSCDNVRRVLTRRPNE</sequence>